<dbReference type="EMBL" id="BGPR01007707">
    <property type="protein sequence ID" value="GBN28902.1"/>
    <property type="molecule type" value="Genomic_DNA"/>
</dbReference>
<evidence type="ECO:0000313" key="3">
    <source>
        <dbReference type="Proteomes" id="UP000499080"/>
    </source>
</evidence>
<feature type="region of interest" description="Disordered" evidence="1">
    <location>
        <begin position="1"/>
        <end position="34"/>
    </location>
</feature>
<accession>A0A4Y2MQQ9</accession>
<sequence>MTPSQTTAGDAQGNCIPRPLQETDDRIPDLPLPALHTSDYGRSIHRRCISDHGGAYQALHPATVGREPALHPQITAGDRLHPQLAGDTGAASVPDSGRQRAASQLRRDITSTISATVETPRVVSPRGRHQHCIPDHCGRHQVLIPTTAETPACHPLGPCGDTSTASRPNTCGDTSHLRPRREAP</sequence>
<protein>
    <submittedName>
        <fullName evidence="2">Uncharacterized protein</fullName>
    </submittedName>
</protein>
<reference evidence="2 3" key="1">
    <citation type="journal article" date="2019" name="Sci. Rep.">
        <title>Orb-weaving spider Araneus ventricosus genome elucidates the spidroin gene catalogue.</title>
        <authorList>
            <person name="Kono N."/>
            <person name="Nakamura H."/>
            <person name="Ohtoshi R."/>
            <person name="Moran D.A.P."/>
            <person name="Shinohara A."/>
            <person name="Yoshida Y."/>
            <person name="Fujiwara M."/>
            <person name="Mori M."/>
            <person name="Tomita M."/>
            <person name="Arakawa K."/>
        </authorList>
    </citation>
    <scope>NUCLEOTIDE SEQUENCE [LARGE SCALE GENOMIC DNA]</scope>
</reference>
<feature type="region of interest" description="Disordered" evidence="1">
    <location>
        <begin position="158"/>
        <end position="184"/>
    </location>
</feature>
<organism evidence="2 3">
    <name type="scientific">Araneus ventricosus</name>
    <name type="common">Orbweaver spider</name>
    <name type="synonym">Epeira ventricosa</name>
    <dbReference type="NCBI Taxonomy" id="182803"/>
    <lineage>
        <taxon>Eukaryota</taxon>
        <taxon>Metazoa</taxon>
        <taxon>Ecdysozoa</taxon>
        <taxon>Arthropoda</taxon>
        <taxon>Chelicerata</taxon>
        <taxon>Arachnida</taxon>
        <taxon>Araneae</taxon>
        <taxon>Araneomorphae</taxon>
        <taxon>Entelegynae</taxon>
        <taxon>Araneoidea</taxon>
        <taxon>Araneidae</taxon>
        <taxon>Araneus</taxon>
    </lineage>
</organism>
<gene>
    <name evidence="2" type="ORF">AVEN_190057_1</name>
</gene>
<evidence type="ECO:0000313" key="2">
    <source>
        <dbReference type="EMBL" id="GBN28902.1"/>
    </source>
</evidence>
<dbReference type="Proteomes" id="UP000499080">
    <property type="component" value="Unassembled WGS sequence"/>
</dbReference>
<name>A0A4Y2MQQ9_ARAVE</name>
<feature type="compositionally biased region" description="Polar residues" evidence="1">
    <location>
        <begin position="161"/>
        <end position="173"/>
    </location>
</feature>
<evidence type="ECO:0000256" key="1">
    <source>
        <dbReference type="SAM" id="MobiDB-lite"/>
    </source>
</evidence>
<feature type="region of interest" description="Disordered" evidence="1">
    <location>
        <begin position="79"/>
        <end position="113"/>
    </location>
</feature>
<proteinExistence type="predicted"/>
<keyword evidence="3" id="KW-1185">Reference proteome</keyword>
<dbReference type="AlphaFoldDB" id="A0A4Y2MQQ9"/>
<comment type="caution">
    <text evidence="2">The sequence shown here is derived from an EMBL/GenBank/DDBJ whole genome shotgun (WGS) entry which is preliminary data.</text>
</comment>